<keyword evidence="3" id="KW-0175">Coiled coil</keyword>
<dbReference type="PROSITE" id="PS50003">
    <property type="entry name" value="PH_DOMAIN"/>
    <property type="match status" value="4"/>
</dbReference>
<feature type="coiled-coil region" evidence="3">
    <location>
        <begin position="1299"/>
        <end position="1397"/>
    </location>
</feature>
<evidence type="ECO:0000256" key="1">
    <source>
        <dbReference type="ARBA" id="ARBA00022723"/>
    </source>
</evidence>
<feature type="compositionally biased region" description="Polar residues" evidence="4">
    <location>
        <begin position="75"/>
        <end position="86"/>
    </location>
</feature>
<feature type="compositionally biased region" description="Polar residues" evidence="4">
    <location>
        <begin position="749"/>
        <end position="760"/>
    </location>
</feature>
<feature type="compositionally biased region" description="Basic and acidic residues" evidence="4">
    <location>
        <begin position="1590"/>
        <end position="1599"/>
    </location>
</feature>
<evidence type="ECO:0000256" key="2">
    <source>
        <dbReference type="ARBA" id="ARBA00022833"/>
    </source>
</evidence>
<feature type="domain" description="PH" evidence="5">
    <location>
        <begin position="546"/>
        <end position="640"/>
    </location>
</feature>
<feature type="domain" description="PH" evidence="5">
    <location>
        <begin position="1024"/>
        <end position="1119"/>
    </location>
</feature>
<evidence type="ECO:0000313" key="6">
    <source>
        <dbReference type="EMBL" id="CAH3166158.1"/>
    </source>
</evidence>
<feature type="domain" description="PH" evidence="5">
    <location>
        <begin position="224"/>
        <end position="319"/>
    </location>
</feature>
<protein>
    <recommendedName>
        <fullName evidence="5">PH domain-containing protein</fullName>
    </recommendedName>
</protein>
<dbReference type="InterPro" id="IPR011993">
    <property type="entry name" value="PH-like_dom_sf"/>
</dbReference>
<feature type="region of interest" description="Disordered" evidence="4">
    <location>
        <begin position="644"/>
        <end position="695"/>
    </location>
</feature>
<comment type="caution">
    <text evidence="6">The sequence shown here is derived from an EMBL/GenBank/DDBJ whole genome shotgun (WGS) entry which is preliminary data.</text>
</comment>
<dbReference type="PANTHER" id="PTHR23180">
    <property type="entry name" value="CENTAURIN/ARF"/>
    <property type="match status" value="1"/>
</dbReference>
<dbReference type="InterPro" id="IPR001849">
    <property type="entry name" value="PH_domain"/>
</dbReference>
<feature type="compositionally biased region" description="Basic and acidic residues" evidence="4">
    <location>
        <begin position="1428"/>
        <end position="1438"/>
    </location>
</feature>
<feature type="compositionally biased region" description="Basic and acidic residues" evidence="4">
    <location>
        <begin position="1448"/>
        <end position="1458"/>
    </location>
</feature>
<evidence type="ECO:0000259" key="5">
    <source>
        <dbReference type="PROSITE" id="PS50003"/>
    </source>
</evidence>
<feature type="region of interest" description="Disordered" evidence="4">
    <location>
        <begin position="1510"/>
        <end position="1629"/>
    </location>
</feature>
<dbReference type="Gene3D" id="2.30.29.30">
    <property type="entry name" value="Pleckstrin-homology domain (PH domain)/Phosphotyrosine-binding domain (PTB)"/>
    <property type="match status" value="4"/>
</dbReference>
<feature type="domain" description="PH" evidence="5">
    <location>
        <begin position="773"/>
        <end position="868"/>
    </location>
</feature>
<feature type="compositionally biased region" description="Polar residues" evidence="4">
    <location>
        <begin position="1151"/>
        <end position="1162"/>
    </location>
</feature>
<keyword evidence="1" id="KW-0479">Metal-binding</keyword>
<feature type="region of interest" description="Disordered" evidence="4">
    <location>
        <begin position="914"/>
        <end position="988"/>
    </location>
</feature>
<dbReference type="InterPro" id="IPR045258">
    <property type="entry name" value="ACAP1/2/3-like"/>
</dbReference>
<dbReference type="SMART" id="SM00233">
    <property type="entry name" value="PH"/>
    <property type="match status" value="4"/>
</dbReference>
<feature type="region of interest" description="Disordered" evidence="4">
    <location>
        <begin position="748"/>
        <end position="770"/>
    </location>
</feature>
<feature type="compositionally biased region" description="Low complexity" evidence="4">
    <location>
        <begin position="1541"/>
        <end position="1553"/>
    </location>
</feature>
<feature type="region of interest" description="Disordered" evidence="4">
    <location>
        <begin position="1249"/>
        <end position="1296"/>
    </location>
</feature>
<accession>A0ABN8QKJ5</accession>
<reference evidence="6 7" key="1">
    <citation type="submission" date="2022-05" db="EMBL/GenBank/DDBJ databases">
        <authorList>
            <consortium name="Genoscope - CEA"/>
            <person name="William W."/>
        </authorList>
    </citation>
    <scope>NUCLEOTIDE SEQUENCE [LARGE SCALE GENOMIC DNA]</scope>
</reference>
<evidence type="ECO:0000256" key="4">
    <source>
        <dbReference type="SAM" id="MobiDB-lite"/>
    </source>
</evidence>
<name>A0ABN8QKJ5_9CNID</name>
<keyword evidence="7" id="KW-1185">Reference proteome</keyword>
<evidence type="ECO:0000256" key="3">
    <source>
        <dbReference type="SAM" id="Coils"/>
    </source>
</evidence>
<sequence>MLRGAKTMNAEEFYEGLSAQDKVAVIKFALPGIDTFLEDVLEQENLSEKGEKIRLDFVKIFDELGSTAHVREIVTSQNSEQKQSPGTCRRRSRDDDLYTTHSYEIQTHWDERETAVVEDKESSNNSLCRKGTDSTEESGIFLHSSSFPQSDETVLKNTLNLPMLDSVDAWSRDSIISDTGSAEFELLDAWESDANGNEEGYFTEDNVFVDYSVHKLDLQPNELGDFHSGVLYIREHPGWHKRWFTINSHCLTCFRHRSETKMLFQIPLRGARIIPTDRKKSRMFPITLSIPRIRETITFATTEERSRQEWAYAVSYVISRLAEDEDSPDLPESHSFVSFDTYLKLVGKESDPDRNRLSIEALEQSRQRKLSGCLDIPKVVEPHCVSKKEGKESTHSNMFDSSLAQWKIGLDDEDEVLVMDDDLAPGLNEEESFKELQEILPGIIQGCKMSSTGGKKKKKVTKANSLGKVGSEIRTGISFMSMTNSEGKSSSTSDLQIPDSKVKRHGSLVNSLSSKAMRVKSRITGSFFSKGRKDDKSPRDLSSFQSTTFSGYLLRKKGLNWKNRWCVVKEHRLFCYKDFGIGTAELEVPLQDTSIRTLEENDPEKPHMFVLVCDKEELFFAAENEAELEEWITVLKDEIEAKERSSASLGDPAERNQSTASLSAKRSDLTSLGSPSLSENKAKESGKRSKDLSPVIGKKSSILSSLGHKLTKSKPKDVPSGSLHIPPADLSASNSIEDGFVVVKHASNVDGNQGDSTVTEKPSEVERLKVSSSHSMEGFLNQRVEEDTWLKCWVKLENHMLKIHDEKDSTESVVVKIKLSNCVVKDWSDAQRPFVMEIKRTLGRPHYLQAENETEYLKWKSSISGSVVHSPKVNRRPVLTWSSLEYDKTNHRPATSLLLKSDSVDRDEVFQNSEETAVSHAAHPVRPNTPQNPSPRPSTAGDVSNSESDDGETAEQAKPQATEEPVERWRSFSEGEQEEERKTRTKLHRSISNTIPVFPRFPGKRKRRSRTVPNVQVSQDLLVNIKYSSCLFMRNGKGLWSKRWCVLQEDRLHLFKRPDEVVPVLTIPLKQCEVRRANKKTKKFTFEVNVPSSSEDYCFAADDEKKLLSWMRMLRAIADEEEEEKSFSKEHGGSINSVAVQDTRQHHESEISQLTSHSTAVTERNDDETLEPVASNSEDLYGEQLTVSDKTEGSSLPSPISLSATVRPTSLDGVLKLLQDQQLIQQLGQQKFNQAKRAQNAWRRSAAAALKEQRSGSRTVDVEKPEPTFPSTAVESRRRTKSMSMAQSPYKDIIPSSPYQGANEVIEQFEKLAEEEKLRTLKKETLLKKRRNSLTLEKDVLKKKMSKQNEKKNTVKKFLGKDEITSVEDKHRVEERLQQVDQELASIERDLMDNKKNEAQVLDNINVMKTKTVRKLSFVSRPSCNMADQRREAYKSSHSESSSSQGSTEERPGKDSPKAQHSFEAARKQSAAVSLAVLEKELRKISPAGGRKLTLINNNYVNKEMRSGRVSVSSEGSAPDEFARKDSPITNKKWTTEKRMSSGSDGSIGDQSSLPKASFSDSAELRRKRYSASGSQVAFHNVSVEIPTDDENKREEGKQRLSVTSQKGLDEGMSRKSSVSSEKGSEGHRVTLMNALSQIKDFEEFAAVSTSERWSK</sequence>
<feature type="compositionally biased region" description="Polar residues" evidence="4">
    <location>
        <begin position="655"/>
        <end position="679"/>
    </location>
</feature>
<dbReference type="Proteomes" id="UP001159427">
    <property type="component" value="Unassembled WGS sequence"/>
</dbReference>
<evidence type="ECO:0000313" key="7">
    <source>
        <dbReference type="Proteomes" id="UP001159427"/>
    </source>
</evidence>
<feature type="compositionally biased region" description="Basic and acidic residues" evidence="4">
    <location>
        <begin position="680"/>
        <end position="691"/>
    </location>
</feature>
<proteinExistence type="predicted"/>
<feature type="region of interest" description="Disordered" evidence="4">
    <location>
        <begin position="1142"/>
        <end position="1182"/>
    </location>
</feature>
<feature type="region of interest" description="Disordered" evidence="4">
    <location>
        <begin position="1422"/>
        <end position="1467"/>
    </location>
</feature>
<dbReference type="EMBL" id="CALNXI010001356">
    <property type="protein sequence ID" value="CAH3166158.1"/>
    <property type="molecule type" value="Genomic_DNA"/>
</dbReference>
<keyword evidence="2" id="KW-0862">Zinc</keyword>
<organism evidence="6 7">
    <name type="scientific">Porites evermanni</name>
    <dbReference type="NCBI Taxonomy" id="104178"/>
    <lineage>
        <taxon>Eukaryota</taxon>
        <taxon>Metazoa</taxon>
        <taxon>Cnidaria</taxon>
        <taxon>Anthozoa</taxon>
        <taxon>Hexacorallia</taxon>
        <taxon>Scleractinia</taxon>
        <taxon>Fungiina</taxon>
        <taxon>Poritidae</taxon>
        <taxon>Porites</taxon>
    </lineage>
</organism>
<feature type="compositionally biased region" description="Basic and acidic residues" evidence="4">
    <location>
        <begin position="1251"/>
        <end position="1266"/>
    </location>
</feature>
<dbReference type="CDD" id="cd00821">
    <property type="entry name" value="PH"/>
    <property type="match status" value="4"/>
</dbReference>
<dbReference type="SUPFAM" id="SSF50729">
    <property type="entry name" value="PH domain-like"/>
    <property type="match status" value="4"/>
</dbReference>
<dbReference type="Pfam" id="PF00169">
    <property type="entry name" value="PH"/>
    <property type="match status" value="4"/>
</dbReference>
<gene>
    <name evidence="6" type="ORF">PEVE_00005581</name>
</gene>
<dbReference type="PANTHER" id="PTHR23180:SF160">
    <property type="entry name" value="ADP-RIBOSYLATION FACTOR GTPASE-ACTIVATING PROTEIN EFFECTOR PROTEIN 1"/>
    <property type="match status" value="1"/>
</dbReference>
<feature type="region of interest" description="Disordered" evidence="4">
    <location>
        <begin position="75"/>
        <end position="95"/>
    </location>
</feature>